<dbReference type="SUPFAM" id="SSF89447">
    <property type="entry name" value="AbrB/MazE/MraZ-like"/>
    <property type="match status" value="1"/>
</dbReference>
<dbReference type="Pfam" id="PF04014">
    <property type="entry name" value="MazE_antitoxin"/>
    <property type="match status" value="1"/>
</dbReference>
<dbReference type="RefSeq" id="WP_176226633.1">
    <property type="nucleotide sequence ID" value="NZ_BLRV01000055.1"/>
</dbReference>
<evidence type="ECO:0000313" key="2">
    <source>
        <dbReference type="EMBL" id="GFP21502.1"/>
    </source>
</evidence>
<dbReference type="SMART" id="SM00966">
    <property type="entry name" value="SpoVT_AbrB"/>
    <property type="match status" value="1"/>
</dbReference>
<name>A0A6V8NME6_9ACTN</name>
<sequence length="75" mass="8414">MITVKTLSKGQIVIPAEIRKKYHITPGSKLQIMEYGGIIYLIPPVEDPIKAACGFLPYKPSLSQKLLKERLGDFK</sequence>
<dbReference type="Gene3D" id="2.10.260.10">
    <property type="match status" value="1"/>
</dbReference>
<feature type="domain" description="SpoVT-AbrB" evidence="1">
    <location>
        <begin position="4"/>
        <end position="49"/>
    </location>
</feature>
<dbReference type="InterPro" id="IPR037914">
    <property type="entry name" value="SpoVT-AbrB_sf"/>
</dbReference>
<dbReference type="AlphaFoldDB" id="A0A6V8NME6"/>
<reference evidence="2 3" key="1">
    <citation type="journal article" date="2020" name="Front. Microbiol.">
        <title>Single-cell genomics of novel Actinobacteria with the Wood-Ljungdahl pathway discovered in a serpentinizing system.</title>
        <authorList>
            <person name="Merino N."/>
            <person name="Kawai M."/>
            <person name="Boyd E.S."/>
            <person name="Colman D.R."/>
            <person name="McGlynn S.E."/>
            <person name="Nealson K.H."/>
            <person name="Kurokawa K."/>
            <person name="Hongoh Y."/>
        </authorList>
    </citation>
    <scope>NUCLEOTIDE SEQUENCE [LARGE SCALE GENOMIC DNA]</scope>
    <source>
        <strain evidence="2 3">S06</strain>
    </source>
</reference>
<evidence type="ECO:0000313" key="3">
    <source>
        <dbReference type="Proteomes" id="UP000580051"/>
    </source>
</evidence>
<accession>A0A6V8NME6</accession>
<organism evidence="2 3">
    <name type="scientific">Candidatus Hakubella thermalkaliphila</name>
    <dbReference type="NCBI Taxonomy" id="2754717"/>
    <lineage>
        <taxon>Bacteria</taxon>
        <taxon>Bacillati</taxon>
        <taxon>Actinomycetota</taxon>
        <taxon>Actinomycetota incertae sedis</taxon>
        <taxon>Candidatus Hakubellales</taxon>
        <taxon>Candidatus Hakubellaceae</taxon>
        <taxon>Candidatus Hakubella</taxon>
    </lineage>
</organism>
<evidence type="ECO:0000259" key="1">
    <source>
        <dbReference type="SMART" id="SM00966"/>
    </source>
</evidence>
<protein>
    <recommendedName>
        <fullName evidence="1">SpoVT-AbrB domain-containing protein</fullName>
    </recommendedName>
</protein>
<dbReference type="EMBL" id="BLRV01000055">
    <property type="protein sequence ID" value="GFP21502.1"/>
    <property type="molecule type" value="Genomic_DNA"/>
</dbReference>
<gene>
    <name evidence="2" type="ORF">HKBW3S06_00729</name>
</gene>
<dbReference type="NCBIfam" id="TIGR01439">
    <property type="entry name" value="lp_hng_hel_AbrB"/>
    <property type="match status" value="1"/>
</dbReference>
<comment type="caution">
    <text evidence="2">The sequence shown here is derived from an EMBL/GenBank/DDBJ whole genome shotgun (WGS) entry which is preliminary data.</text>
</comment>
<dbReference type="GO" id="GO:0003677">
    <property type="term" value="F:DNA binding"/>
    <property type="evidence" value="ECO:0007669"/>
    <property type="project" value="InterPro"/>
</dbReference>
<dbReference type="Proteomes" id="UP000580051">
    <property type="component" value="Unassembled WGS sequence"/>
</dbReference>
<dbReference type="InterPro" id="IPR007159">
    <property type="entry name" value="SpoVT-AbrB_dom"/>
</dbReference>
<proteinExistence type="predicted"/>